<reference evidence="1 2" key="1">
    <citation type="journal article" date="2015" name="Genome Announc.">
        <title>Complete genome sequences for 35 biothreat assay-relevant bacillus species.</title>
        <authorList>
            <person name="Johnson S.L."/>
            <person name="Daligault H.E."/>
            <person name="Davenport K.W."/>
            <person name="Jaissle J."/>
            <person name="Frey K.G."/>
            <person name="Ladner J.T."/>
            <person name="Broomall S.M."/>
            <person name="Bishop-Lilly K.A."/>
            <person name="Bruce D.C."/>
            <person name="Gibbons H.S."/>
            <person name="Coyne S.R."/>
            <person name="Lo C.C."/>
            <person name="Meincke L."/>
            <person name="Munk A.C."/>
            <person name="Koroleva G.I."/>
            <person name="Rosenzweig C.N."/>
            <person name="Palacios G.F."/>
            <person name="Redden C.L."/>
            <person name="Minogue T.D."/>
            <person name="Chain P.S."/>
        </authorList>
    </citation>
    <scope>NUCLEOTIDE SEQUENCE [LARGE SCALE GENOMIC DNA]</scope>
    <source>
        <strain evidence="1 2">HD1011</strain>
    </source>
</reference>
<sequence length="65" mass="7351">MKGKEVVSCSSDRKVVEENPIAFNEQTLELVNHLWLKGIIRGGRFEFTTCSQTMEIALEKNAPKV</sequence>
<evidence type="ECO:0000313" key="2">
    <source>
        <dbReference type="Proteomes" id="UP000031876"/>
    </source>
</evidence>
<dbReference type="Proteomes" id="UP000031876">
    <property type="component" value="Plasmid 1"/>
</dbReference>
<name>A0AB33B6A5_BACTU</name>
<geneLocation type="plasmid" evidence="1 2">
    <name>1</name>
</geneLocation>
<dbReference type="EMBL" id="CP009336">
    <property type="protein sequence ID" value="AJG79642.1"/>
    <property type="molecule type" value="Genomic_DNA"/>
</dbReference>
<gene>
    <name evidence="1" type="ORF">BF38_5450</name>
</gene>
<protein>
    <submittedName>
        <fullName evidence="1">Uncharacterized protein</fullName>
    </submittedName>
</protein>
<evidence type="ECO:0000313" key="1">
    <source>
        <dbReference type="EMBL" id="AJG79642.1"/>
    </source>
</evidence>
<organism evidence="1 2">
    <name type="scientific">Bacillus thuringiensis</name>
    <dbReference type="NCBI Taxonomy" id="1428"/>
    <lineage>
        <taxon>Bacteria</taxon>
        <taxon>Bacillati</taxon>
        <taxon>Bacillota</taxon>
        <taxon>Bacilli</taxon>
        <taxon>Bacillales</taxon>
        <taxon>Bacillaceae</taxon>
        <taxon>Bacillus</taxon>
        <taxon>Bacillus cereus group</taxon>
    </lineage>
</organism>
<dbReference type="AlphaFoldDB" id="A0AB33B6A5"/>
<accession>A0AB33B6A5</accession>
<keyword evidence="1" id="KW-0614">Plasmid</keyword>
<dbReference type="KEGG" id="btw:BF38_5450"/>
<proteinExistence type="predicted"/>